<comment type="caution">
    <text evidence="2">The sequence shown here is derived from an EMBL/GenBank/DDBJ whole genome shotgun (WGS) entry which is preliminary data.</text>
</comment>
<proteinExistence type="predicted"/>
<organism evidence="2 3">
    <name type="scientific">Paenirhodobacter populi</name>
    <dbReference type="NCBI Taxonomy" id="2306993"/>
    <lineage>
        <taxon>Bacteria</taxon>
        <taxon>Pseudomonadati</taxon>
        <taxon>Pseudomonadota</taxon>
        <taxon>Alphaproteobacteria</taxon>
        <taxon>Rhodobacterales</taxon>
        <taxon>Rhodobacter group</taxon>
        <taxon>Paenirhodobacter</taxon>
    </lineage>
</organism>
<dbReference type="AlphaFoldDB" id="A0A443JX12"/>
<dbReference type="RefSeq" id="WP_128234221.1">
    <property type="nucleotide sequence ID" value="NZ_SAUY01000085.1"/>
</dbReference>
<dbReference type="EMBL" id="SAUY01000085">
    <property type="protein sequence ID" value="RWR25048.1"/>
    <property type="molecule type" value="Genomic_DNA"/>
</dbReference>
<accession>A0A443JX12</accession>
<dbReference type="Pfam" id="PF03807">
    <property type="entry name" value="F420_oxidored"/>
    <property type="match status" value="1"/>
</dbReference>
<evidence type="ECO:0000313" key="3">
    <source>
        <dbReference type="Proteomes" id="UP000284451"/>
    </source>
</evidence>
<dbReference type="SUPFAM" id="SSF51735">
    <property type="entry name" value="NAD(P)-binding Rossmann-fold domains"/>
    <property type="match status" value="1"/>
</dbReference>
<evidence type="ECO:0000313" key="2">
    <source>
        <dbReference type="EMBL" id="RWR25048.1"/>
    </source>
</evidence>
<gene>
    <name evidence="2" type="ORF">D2T29_22390</name>
</gene>
<reference evidence="2 3" key="1">
    <citation type="submission" date="2019-01" db="EMBL/GenBank/DDBJ databases">
        <title>Sinorhodobacter populi sp. nov. isolated from the symptomatic bark tissue of Populus euramericana canker.</title>
        <authorList>
            <person name="Xu G."/>
        </authorList>
    </citation>
    <scope>NUCLEOTIDE SEQUENCE [LARGE SCALE GENOMIC DNA]</scope>
    <source>
        <strain evidence="2 3">07D10-4-3</strain>
    </source>
</reference>
<name>A0A443JX12_9RHOB</name>
<feature type="domain" description="Pyrroline-5-carboxylate reductase catalytic N-terminal" evidence="1">
    <location>
        <begin position="2"/>
        <end position="92"/>
    </location>
</feature>
<dbReference type="InterPro" id="IPR028939">
    <property type="entry name" value="P5C_Rdtase_cat_N"/>
</dbReference>
<dbReference type="Gene3D" id="3.40.50.720">
    <property type="entry name" value="NAD(P)-binding Rossmann-like Domain"/>
    <property type="match status" value="1"/>
</dbReference>
<evidence type="ECO:0000259" key="1">
    <source>
        <dbReference type="Pfam" id="PF03807"/>
    </source>
</evidence>
<sequence length="213" mass="22065">MRIGIIGAGAIGSALAGGWSKAGHTVVMANSRGPETIREHARSLGAVAVDVAGALGAVQTVVVSIPFSHVPDLPKDLFAELPETTPVFDTCNYYPIRDGQIAALDEGKPDSVWVSEALGRPVVKVFNSILAHSLANKGLPHGSPDRIGLPVAGNEQGKAVAFKLVEDMGFTPVDGGTLDVSWRQQPGAPVYCTDLVAGDLAEALYRPSGICSG</sequence>
<dbReference type="Proteomes" id="UP000284451">
    <property type="component" value="Unassembled WGS sequence"/>
</dbReference>
<protein>
    <recommendedName>
        <fullName evidence="1">Pyrroline-5-carboxylate reductase catalytic N-terminal domain-containing protein</fullName>
    </recommendedName>
</protein>
<reference evidence="2 3" key="2">
    <citation type="submission" date="2019-01" db="EMBL/GenBank/DDBJ databases">
        <authorList>
            <person name="Li Y."/>
        </authorList>
    </citation>
    <scope>NUCLEOTIDE SEQUENCE [LARGE SCALE GENOMIC DNA]</scope>
    <source>
        <strain evidence="2 3">07D10-4-3</strain>
    </source>
</reference>
<dbReference type="InterPro" id="IPR036291">
    <property type="entry name" value="NAD(P)-bd_dom_sf"/>
</dbReference>